<gene>
    <name evidence="9" type="ORF">BTMF_LOCUS6234</name>
</gene>
<sequence length="1104" mass="124885">MGRVEFHHYYLWRVAVSLDCFVSRVLLGILPSVCVCGVVCLEDLMTSGPYFSPTGRPVSRQNTERERVKNVLQESFQRALGVKSCADLCNITRRLKQLYINALNVPGGIERYLAALRFALELTCEKNNEKEGRINCLKMSAHVALALSQEGMHEPLQLLVDFCVDMNDLCITVTRSYVCALAGLLLNLNKLISNRLREQEPRKTDCSPLSKELSKTLFAILSKRLLDVNPLVRSEALKAIATLQDEQSKIDNYQTNSPKRLLISHLNDVSYECRIVALKKLLLSSKEEVDLVVNMALSDPEERVRRAATVRIIKDVDLKALSIKQRMDLVQSVMNITARGQNHTVILNDLLREWLKTACGIEALPSSIEELSSFYCIATSHLLRFLEPLTQEQISHNLMLHSLQYCREKMGFGSIEVQDFVKALNRNAEDISLHRHNCNKLIEEGWTALEQANAVFYWRCLLDFCKSKCVTEADWSECHYRLLPTMRTFCELIHNYMTTVLSSDETEALFTLKNFTVMQLLKIISLFDQGDPSGWKTWHTLCENVLSNMQFKLTEALVNELVQQMYTHLWPLPEQNDEALSNLCDLTSSIVHKALFPNATMMAANQTIAIGGNETAAEFENGEIDDDCICRCIMIVSAMLKTNRYKRMNALLHGVLENIIERSMVVADINCRILAFEAMGILAMYDRRVAFEKTILIKETLKIDQRLRPTMLNILCNMALLHGYPMVSRWFDAGLDTATPNDELLHVFAEYIDSLDPDTSFAACECLCKMFLKEANVAWAGVLSRLLLKAFDPATNNIPKLKACLVTFIPVFAEWSREHQMLLVEAFPGTFDTLRSDEQFVGSLSRINVAAVGSCFVHATSSQLLSGADKQKGSVHPFLCQKILAALSDDPEDDYAPVYCKMLSDIDANDWTDITQINALIIDTDDVIDLYSDTEETRGYIRSLGSFSKKLRKRIASLEALISARKHGDSESVDEHEDDDESEILKISKLVLRESNKANGCKPKANKQSKRKVCTDSKPKNSVKPRFVKSKTVPSDMKALLQEDIDQNRNDQFSSDNEMVFRNEPKLIPITPVTPGIQRQRPILARAVKTAQKFIKDDSSDEEK</sequence>
<reference evidence="9 10" key="2">
    <citation type="submission" date="2018-11" db="EMBL/GenBank/DDBJ databases">
        <authorList>
            <consortium name="Pathogen Informatics"/>
        </authorList>
    </citation>
    <scope>NUCLEOTIDE SEQUENCE [LARGE SCALE GENOMIC DNA]</scope>
</reference>
<keyword evidence="10" id="KW-1185">Reference proteome</keyword>
<keyword evidence="4" id="KW-0498">Mitosis</keyword>
<evidence type="ECO:0000256" key="2">
    <source>
        <dbReference type="ARBA" id="ARBA00022454"/>
    </source>
</evidence>
<dbReference type="SUPFAM" id="SSF48371">
    <property type="entry name" value="ARM repeat"/>
    <property type="match status" value="1"/>
</dbReference>
<evidence type="ECO:0000313" key="11">
    <source>
        <dbReference type="WBParaSite" id="BTMF_0000815301-mRNA-1"/>
    </source>
</evidence>
<evidence type="ECO:0000313" key="9">
    <source>
        <dbReference type="EMBL" id="VDO21226.1"/>
    </source>
</evidence>
<dbReference type="InterPro" id="IPR027165">
    <property type="entry name" value="CND3"/>
</dbReference>
<evidence type="ECO:0000256" key="7">
    <source>
        <dbReference type="SAM" id="MobiDB-lite"/>
    </source>
</evidence>
<evidence type="ECO:0000256" key="3">
    <source>
        <dbReference type="ARBA" id="ARBA00022618"/>
    </source>
</evidence>
<dbReference type="GO" id="GO:0005737">
    <property type="term" value="C:cytoplasm"/>
    <property type="evidence" value="ECO:0007669"/>
    <property type="project" value="TreeGrafter"/>
</dbReference>
<dbReference type="AlphaFoldDB" id="A0A0R3QKK6"/>
<evidence type="ECO:0000256" key="6">
    <source>
        <dbReference type="ARBA" id="ARBA00023306"/>
    </source>
</evidence>
<dbReference type="GO" id="GO:0000796">
    <property type="term" value="C:condensin complex"/>
    <property type="evidence" value="ECO:0007669"/>
    <property type="project" value="InterPro"/>
</dbReference>
<dbReference type="EMBL" id="UZAG01015531">
    <property type="protein sequence ID" value="VDO21226.1"/>
    <property type="molecule type" value="Genomic_DNA"/>
</dbReference>
<dbReference type="PANTHER" id="PTHR14418:SF5">
    <property type="entry name" value="CONDENSIN COMPLEX SUBUNIT 3"/>
    <property type="match status" value="1"/>
</dbReference>
<dbReference type="STRING" id="42155.A0A0R3QKK6"/>
<comment type="subcellular location">
    <subcellularLocation>
        <location evidence="1">Chromosome</location>
    </subcellularLocation>
</comment>
<evidence type="ECO:0000313" key="10">
    <source>
        <dbReference type="Proteomes" id="UP000280834"/>
    </source>
</evidence>
<dbReference type="WBParaSite" id="BTMF_0000815301-mRNA-1">
    <property type="protein sequence ID" value="BTMF_0000815301-mRNA-1"/>
    <property type="gene ID" value="BTMF_0000815301"/>
</dbReference>
<keyword evidence="3" id="KW-0132">Cell division</keyword>
<evidence type="ECO:0000259" key="8">
    <source>
        <dbReference type="Pfam" id="PF12719"/>
    </source>
</evidence>
<keyword evidence="2" id="KW-0158">Chromosome</keyword>
<dbReference type="PANTHER" id="PTHR14418">
    <property type="entry name" value="CONDENSIN COMPLEX SUBUNIT 3-RELATED"/>
    <property type="match status" value="1"/>
</dbReference>
<dbReference type="Proteomes" id="UP000280834">
    <property type="component" value="Unassembled WGS sequence"/>
</dbReference>
<dbReference type="GO" id="GO:0000793">
    <property type="term" value="C:condensed chromosome"/>
    <property type="evidence" value="ECO:0007669"/>
    <property type="project" value="TreeGrafter"/>
</dbReference>
<proteinExistence type="predicted"/>
<reference evidence="11" key="1">
    <citation type="submission" date="2017-02" db="UniProtKB">
        <authorList>
            <consortium name="WormBaseParasite"/>
        </authorList>
    </citation>
    <scope>IDENTIFICATION</scope>
</reference>
<evidence type="ECO:0000256" key="4">
    <source>
        <dbReference type="ARBA" id="ARBA00022776"/>
    </source>
</evidence>
<keyword evidence="6" id="KW-0131">Cell cycle</keyword>
<feature type="region of interest" description="Disordered" evidence="7">
    <location>
        <begin position="997"/>
        <end position="1024"/>
    </location>
</feature>
<evidence type="ECO:0000256" key="1">
    <source>
        <dbReference type="ARBA" id="ARBA00004286"/>
    </source>
</evidence>
<dbReference type="Pfam" id="PF12719">
    <property type="entry name" value="Cnd3"/>
    <property type="match status" value="1"/>
</dbReference>
<dbReference type="GO" id="GO:0007076">
    <property type="term" value="P:mitotic chromosome condensation"/>
    <property type="evidence" value="ECO:0007669"/>
    <property type="project" value="InterPro"/>
</dbReference>
<organism evidence="11">
    <name type="scientific">Brugia timori</name>
    <dbReference type="NCBI Taxonomy" id="42155"/>
    <lineage>
        <taxon>Eukaryota</taxon>
        <taxon>Metazoa</taxon>
        <taxon>Ecdysozoa</taxon>
        <taxon>Nematoda</taxon>
        <taxon>Chromadorea</taxon>
        <taxon>Rhabditida</taxon>
        <taxon>Spirurina</taxon>
        <taxon>Spiruromorpha</taxon>
        <taxon>Filarioidea</taxon>
        <taxon>Onchocercidae</taxon>
        <taxon>Brugia</taxon>
    </lineage>
</organism>
<name>A0A0R3QKK6_9BILA</name>
<dbReference type="InterPro" id="IPR025977">
    <property type="entry name" value="Cnd3_C"/>
</dbReference>
<protein>
    <submittedName>
        <fullName evidence="11">Cnd3 domain-containing protein</fullName>
    </submittedName>
</protein>
<feature type="domain" description="Nuclear condensin complex subunit 3 C-terminal" evidence="8">
    <location>
        <begin position="631"/>
        <end position="906"/>
    </location>
</feature>
<evidence type="ECO:0000256" key="5">
    <source>
        <dbReference type="ARBA" id="ARBA00023067"/>
    </source>
</evidence>
<dbReference type="GO" id="GO:0051301">
    <property type="term" value="P:cell division"/>
    <property type="evidence" value="ECO:0007669"/>
    <property type="project" value="UniProtKB-KW"/>
</dbReference>
<dbReference type="InterPro" id="IPR016024">
    <property type="entry name" value="ARM-type_fold"/>
</dbReference>
<keyword evidence="5" id="KW-0226">DNA condensation</keyword>
<accession>A0A0R3QKK6</accession>